<keyword evidence="4 8" id="KW-0812">Transmembrane</keyword>
<organism evidence="9 10">
    <name type="scientific">Paenibacillus typhae</name>
    <dbReference type="NCBI Taxonomy" id="1174501"/>
    <lineage>
        <taxon>Bacteria</taxon>
        <taxon>Bacillati</taxon>
        <taxon>Bacillota</taxon>
        <taxon>Bacilli</taxon>
        <taxon>Bacillales</taxon>
        <taxon>Paenibacillaceae</taxon>
        <taxon>Paenibacillus</taxon>
    </lineage>
</organism>
<dbReference type="AlphaFoldDB" id="A0A1G8ICZ5"/>
<keyword evidence="1 8" id="KW-1003">Cell membrane</keyword>
<accession>A0A1G8ICZ5</accession>
<comment type="similarity">
    <text evidence="8">Belongs to the AgrB family.</text>
</comment>
<evidence type="ECO:0000256" key="1">
    <source>
        <dbReference type="ARBA" id="ARBA00022475"/>
    </source>
</evidence>
<evidence type="ECO:0000313" key="10">
    <source>
        <dbReference type="Proteomes" id="UP000199050"/>
    </source>
</evidence>
<evidence type="ECO:0000256" key="4">
    <source>
        <dbReference type="ARBA" id="ARBA00022692"/>
    </source>
</evidence>
<keyword evidence="3 8" id="KW-0645">Protease</keyword>
<dbReference type="EC" id="3.4.-.-" evidence="8"/>
<dbReference type="InterPro" id="IPR006741">
    <property type="entry name" value="AgrB"/>
</dbReference>
<comment type="subcellular location">
    <subcellularLocation>
        <location evidence="8">Cell membrane</location>
        <topology evidence="8">Multi-pass membrane protein</topology>
    </subcellularLocation>
</comment>
<dbReference type="SMART" id="SM00793">
    <property type="entry name" value="AgrB"/>
    <property type="match status" value="1"/>
</dbReference>
<dbReference type="GO" id="GO:0008233">
    <property type="term" value="F:peptidase activity"/>
    <property type="evidence" value="ECO:0007669"/>
    <property type="project" value="UniProtKB-UniRule"/>
</dbReference>
<comment type="function">
    <text evidence="8">May be involved in the proteolytic processing of a quorum sensing system signal molecule precursor.</text>
</comment>
<evidence type="ECO:0000256" key="6">
    <source>
        <dbReference type="ARBA" id="ARBA00022989"/>
    </source>
</evidence>
<evidence type="ECO:0000256" key="5">
    <source>
        <dbReference type="ARBA" id="ARBA00022801"/>
    </source>
</evidence>
<evidence type="ECO:0000313" key="9">
    <source>
        <dbReference type="EMBL" id="SDI16732.1"/>
    </source>
</evidence>
<evidence type="ECO:0000256" key="7">
    <source>
        <dbReference type="ARBA" id="ARBA00023136"/>
    </source>
</evidence>
<dbReference type="STRING" id="1174501.SAMN05216192_103197"/>
<gene>
    <name evidence="9" type="ORF">SAMN05216192_103197</name>
</gene>
<feature type="transmembrane region" description="Helical" evidence="8">
    <location>
        <begin position="89"/>
        <end position="107"/>
    </location>
</feature>
<keyword evidence="10" id="KW-1185">Reference proteome</keyword>
<proteinExistence type="inferred from homology"/>
<keyword evidence="2 8" id="KW-0673">Quorum sensing</keyword>
<dbReference type="OrthoDB" id="2360675at2"/>
<keyword evidence="7 8" id="KW-0472">Membrane</keyword>
<dbReference type="Pfam" id="PF04647">
    <property type="entry name" value="AgrB"/>
    <property type="match status" value="1"/>
</dbReference>
<dbReference type="HAMAP" id="MF_00784">
    <property type="entry name" value="AgrB"/>
    <property type="match status" value="1"/>
</dbReference>
<protein>
    <recommendedName>
        <fullName evidence="8">Putative AgrB-like protein</fullName>
        <ecNumber evidence="8">3.4.-.-</ecNumber>
    </recommendedName>
</protein>
<name>A0A1G8ICZ5_9BACL</name>
<dbReference type="RefSeq" id="WP_090712528.1">
    <property type="nucleotide sequence ID" value="NZ_CBCSKY010000001.1"/>
</dbReference>
<evidence type="ECO:0000256" key="3">
    <source>
        <dbReference type="ARBA" id="ARBA00022670"/>
    </source>
</evidence>
<dbReference type="GO" id="GO:0005886">
    <property type="term" value="C:plasma membrane"/>
    <property type="evidence" value="ECO:0007669"/>
    <property type="project" value="UniProtKB-SubCell"/>
</dbReference>
<feature type="transmembrane region" description="Helical" evidence="8">
    <location>
        <begin position="113"/>
        <end position="133"/>
    </location>
</feature>
<dbReference type="EMBL" id="FNDX01000003">
    <property type="protein sequence ID" value="SDI16732.1"/>
    <property type="molecule type" value="Genomic_DNA"/>
</dbReference>
<evidence type="ECO:0000256" key="2">
    <source>
        <dbReference type="ARBA" id="ARBA00022654"/>
    </source>
</evidence>
<sequence>MEAEEAVKMGFTESLACKMAEKLNKEREGEYIDYLKMKLGFEMLLINLSKMVLVYGAAILFHLLWQTLIMHGAYFAIRKTAFGLHASSSLMCSISSTAMFIGIPYLCEQYIRFNNIQVGIIGLLATLLLYRYAPADTDKFPLLGKERREKLRRATTRSSLLIVFTALVIPSPTVKALLLTGILLQVMMILPITYKLLKRSYNNYENYDAKNV</sequence>
<reference evidence="10" key="1">
    <citation type="submission" date="2016-10" db="EMBL/GenBank/DDBJ databases">
        <authorList>
            <person name="Varghese N."/>
            <person name="Submissions S."/>
        </authorList>
    </citation>
    <scope>NUCLEOTIDE SEQUENCE [LARGE SCALE GENOMIC DNA]</scope>
    <source>
        <strain evidence="10">CGMCC 1.11012</strain>
    </source>
</reference>
<keyword evidence="6 8" id="KW-1133">Transmembrane helix</keyword>
<keyword evidence="5 8" id="KW-0378">Hydrolase</keyword>
<evidence type="ECO:0000256" key="8">
    <source>
        <dbReference type="HAMAP-Rule" id="MF_00784"/>
    </source>
</evidence>
<dbReference type="GO" id="GO:0006508">
    <property type="term" value="P:proteolysis"/>
    <property type="evidence" value="ECO:0007669"/>
    <property type="project" value="UniProtKB-KW"/>
</dbReference>
<dbReference type="Proteomes" id="UP000199050">
    <property type="component" value="Unassembled WGS sequence"/>
</dbReference>
<feature type="transmembrane region" description="Helical" evidence="8">
    <location>
        <begin position="52"/>
        <end position="77"/>
    </location>
</feature>
<dbReference type="GO" id="GO:0009372">
    <property type="term" value="P:quorum sensing"/>
    <property type="evidence" value="ECO:0007669"/>
    <property type="project" value="UniProtKB-UniRule"/>
</dbReference>